<evidence type="ECO:0000256" key="3">
    <source>
        <dbReference type="ARBA" id="ARBA00022691"/>
    </source>
</evidence>
<sequence>MGSYTISQENFLNELRQVTAAAEKYVETSSNLDAEQSRYELMLKTMRLLQRIRGPTDELFANFECMAQIGAVRTLLAAGVFHAIPAGGKSISAAEISAKTGLDKEILIRLMRALTVYGPFLETAEETYSHTSLSEAYLVPQLNAVFTSTADEFLVPMVKNYEFLAQNNWKDHITTRHNPYTYAHGCEGNIMFEFLSGIPSRFTRFNEAMVAQDSGQVTMGIYPFALELAKDAEDDRVTIVDVGGGRGHILQQIKENCSGDELARTGIEAMTHDFFQPQPVKGALVYYLRRILHDWPESESKSILQNLAASMDRQKSRVLITEFIVPEVGSSMLAAWMDQAMMTFGGTERTEKNFERLLDISGLKLVKVWKAPGTPVGIIEAILK</sequence>
<accession>A0A443HRA8</accession>
<evidence type="ECO:0000259" key="6">
    <source>
        <dbReference type="Pfam" id="PF08100"/>
    </source>
</evidence>
<dbReference type="PIRSF" id="PIRSF005739">
    <property type="entry name" value="O-mtase"/>
    <property type="match status" value="1"/>
</dbReference>
<reference evidence="7 8" key="1">
    <citation type="journal article" date="2018" name="Front. Microbiol.">
        <title>Genomic and genetic insights into a cosmopolitan fungus, Paecilomyces variotii (Eurotiales).</title>
        <authorList>
            <person name="Urquhart A.S."/>
            <person name="Mondo S.J."/>
            <person name="Makela M.R."/>
            <person name="Hane J.K."/>
            <person name="Wiebenga A."/>
            <person name="He G."/>
            <person name="Mihaltcheva S."/>
            <person name="Pangilinan J."/>
            <person name="Lipzen A."/>
            <person name="Barry K."/>
            <person name="de Vries R.P."/>
            <person name="Grigoriev I.V."/>
            <person name="Idnurm A."/>
        </authorList>
    </citation>
    <scope>NUCLEOTIDE SEQUENCE [LARGE SCALE GENOMIC DNA]</scope>
    <source>
        <strain evidence="7 8">CBS 101075</strain>
    </source>
</reference>
<keyword evidence="3" id="KW-0949">S-adenosyl-L-methionine</keyword>
<dbReference type="Pfam" id="PF00891">
    <property type="entry name" value="Methyltransf_2"/>
    <property type="match status" value="1"/>
</dbReference>
<evidence type="ECO:0000259" key="5">
    <source>
        <dbReference type="Pfam" id="PF00891"/>
    </source>
</evidence>
<dbReference type="Proteomes" id="UP000283841">
    <property type="component" value="Unassembled WGS sequence"/>
</dbReference>
<evidence type="ECO:0000256" key="1">
    <source>
        <dbReference type="ARBA" id="ARBA00022603"/>
    </source>
</evidence>
<dbReference type="PANTHER" id="PTHR43712">
    <property type="entry name" value="PUTATIVE (AFU_ORTHOLOGUE AFUA_4G14580)-RELATED"/>
    <property type="match status" value="1"/>
</dbReference>
<organism evidence="7 8">
    <name type="scientific">Byssochlamys spectabilis</name>
    <name type="common">Paecilomyces variotii</name>
    <dbReference type="NCBI Taxonomy" id="264951"/>
    <lineage>
        <taxon>Eukaryota</taxon>
        <taxon>Fungi</taxon>
        <taxon>Dikarya</taxon>
        <taxon>Ascomycota</taxon>
        <taxon>Pezizomycotina</taxon>
        <taxon>Eurotiomycetes</taxon>
        <taxon>Eurotiomycetidae</taxon>
        <taxon>Eurotiales</taxon>
        <taxon>Thermoascaceae</taxon>
        <taxon>Paecilomyces</taxon>
    </lineage>
</organism>
<name>A0A443HRA8_BYSSP</name>
<gene>
    <name evidence="7" type="ORF">C8Q69DRAFT_507726</name>
</gene>
<keyword evidence="8" id="KW-1185">Reference proteome</keyword>
<dbReference type="Gene3D" id="3.40.50.150">
    <property type="entry name" value="Vaccinia Virus protein VP39"/>
    <property type="match status" value="1"/>
</dbReference>
<dbReference type="GeneID" id="39602189"/>
<proteinExistence type="predicted"/>
<dbReference type="AlphaFoldDB" id="A0A443HRA8"/>
<dbReference type="SUPFAM" id="SSF46785">
    <property type="entry name" value="Winged helix' DNA-binding domain"/>
    <property type="match status" value="1"/>
</dbReference>
<evidence type="ECO:0000256" key="2">
    <source>
        <dbReference type="ARBA" id="ARBA00022679"/>
    </source>
</evidence>
<dbReference type="SUPFAM" id="SSF53335">
    <property type="entry name" value="S-adenosyl-L-methionine-dependent methyltransferases"/>
    <property type="match status" value="1"/>
</dbReference>
<dbReference type="InterPro" id="IPR029063">
    <property type="entry name" value="SAM-dependent_MTases_sf"/>
</dbReference>
<evidence type="ECO:0000313" key="8">
    <source>
        <dbReference type="Proteomes" id="UP000283841"/>
    </source>
</evidence>
<dbReference type="PROSITE" id="PS51683">
    <property type="entry name" value="SAM_OMT_II"/>
    <property type="match status" value="1"/>
</dbReference>
<protein>
    <submittedName>
        <fullName evidence="7">O-methyltransferase</fullName>
    </submittedName>
</protein>
<feature type="active site" description="Proton acceptor" evidence="4">
    <location>
        <position position="293"/>
    </location>
</feature>
<dbReference type="InterPro" id="IPR012967">
    <property type="entry name" value="COMT_dimerisation"/>
</dbReference>
<feature type="domain" description="O-methyltransferase C-terminal" evidence="5">
    <location>
        <begin position="264"/>
        <end position="362"/>
    </location>
</feature>
<dbReference type="GO" id="GO:0008171">
    <property type="term" value="F:O-methyltransferase activity"/>
    <property type="evidence" value="ECO:0007669"/>
    <property type="project" value="InterPro"/>
</dbReference>
<dbReference type="InterPro" id="IPR001077">
    <property type="entry name" value="COMT_C"/>
</dbReference>
<dbReference type="RefSeq" id="XP_028483990.1">
    <property type="nucleotide sequence ID" value="XM_028632912.1"/>
</dbReference>
<comment type="caution">
    <text evidence="7">The sequence shown here is derived from an EMBL/GenBank/DDBJ whole genome shotgun (WGS) entry which is preliminary data.</text>
</comment>
<dbReference type="GO" id="GO:0032259">
    <property type="term" value="P:methylation"/>
    <property type="evidence" value="ECO:0007669"/>
    <property type="project" value="UniProtKB-KW"/>
</dbReference>
<keyword evidence="2 7" id="KW-0808">Transferase</keyword>
<dbReference type="GO" id="GO:0046983">
    <property type="term" value="F:protein dimerization activity"/>
    <property type="evidence" value="ECO:0007669"/>
    <property type="project" value="InterPro"/>
</dbReference>
<dbReference type="STRING" id="264951.A0A443HRA8"/>
<evidence type="ECO:0000313" key="7">
    <source>
        <dbReference type="EMBL" id="RWQ94345.1"/>
    </source>
</evidence>
<dbReference type="InterPro" id="IPR036388">
    <property type="entry name" value="WH-like_DNA-bd_sf"/>
</dbReference>
<keyword evidence="1 7" id="KW-0489">Methyltransferase</keyword>
<feature type="domain" description="O-methyltransferase dimerisation" evidence="6">
    <location>
        <begin position="73"/>
        <end position="139"/>
    </location>
</feature>
<dbReference type="VEuPathDB" id="FungiDB:C8Q69DRAFT_507726"/>
<dbReference type="PANTHER" id="PTHR43712:SF1">
    <property type="entry name" value="HYPOTHETICAL O-METHYLTRANSFERASE (EUROFUNG)-RELATED"/>
    <property type="match status" value="1"/>
</dbReference>
<dbReference type="EMBL" id="RCNU01000007">
    <property type="protein sequence ID" value="RWQ94345.1"/>
    <property type="molecule type" value="Genomic_DNA"/>
</dbReference>
<dbReference type="InterPro" id="IPR016461">
    <property type="entry name" value="COMT-like"/>
</dbReference>
<evidence type="ECO:0000256" key="4">
    <source>
        <dbReference type="PIRSR" id="PIRSR005739-1"/>
    </source>
</evidence>
<dbReference type="Pfam" id="PF08100">
    <property type="entry name" value="Dimerisation"/>
    <property type="match status" value="1"/>
</dbReference>
<dbReference type="InterPro" id="IPR036390">
    <property type="entry name" value="WH_DNA-bd_sf"/>
</dbReference>
<dbReference type="Gene3D" id="1.10.10.10">
    <property type="entry name" value="Winged helix-like DNA-binding domain superfamily/Winged helix DNA-binding domain"/>
    <property type="match status" value="1"/>
</dbReference>